<dbReference type="AlphaFoldDB" id="A0A5Q2TMU6"/>
<keyword evidence="2 7" id="KW-0813">Transport</keyword>
<dbReference type="Pfam" id="PF00528">
    <property type="entry name" value="BPD_transp_1"/>
    <property type="match status" value="1"/>
</dbReference>
<keyword evidence="3" id="KW-1003">Cell membrane</keyword>
<dbReference type="Proteomes" id="UP000339690">
    <property type="component" value="Chromosome"/>
</dbReference>
<feature type="transmembrane region" description="Helical" evidence="7">
    <location>
        <begin position="195"/>
        <end position="217"/>
    </location>
</feature>
<keyword evidence="10" id="KW-1185">Reference proteome</keyword>
<keyword evidence="5 7" id="KW-1133">Transmembrane helix</keyword>
<evidence type="ECO:0000256" key="7">
    <source>
        <dbReference type="RuleBase" id="RU363032"/>
    </source>
</evidence>
<keyword evidence="6 7" id="KW-0472">Membrane</keyword>
<dbReference type="Gene3D" id="1.10.3720.10">
    <property type="entry name" value="MetI-like"/>
    <property type="match status" value="1"/>
</dbReference>
<feature type="transmembrane region" description="Helical" evidence="7">
    <location>
        <begin position="255"/>
        <end position="273"/>
    </location>
</feature>
<dbReference type="SUPFAM" id="SSF161098">
    <property type="entry name" value="MetI-like"/>
    <property type="match status" value="1"/>
</dbReference>
<sequence>MEMVRELDPALIKRKRNGEINIKSGNKIDVVVKRTIWVLTALTILAFFFFDYTGLQLDRAITETLHNIRVMFLEPGLSHFSWGEAFYQVGVTLGLGVLATIFGAIIAFFLSLMAAENLSKPWLSNTVRIVVAFIRAVPTVLWVLIFAIAAGLGSEAAVLGMLFHSVAYLVKAFSESFEEVNPGIIEALRATGSSWWHIVINGVLPSTFTYLLSWTFLRFEINFSVAVAMGAAAGAGGIGFELFMASGFYFDLREVGFITYAVLIIAIFLEVISTRLKERYFPSSVKTR</sequence>
<evidence type="ECO:0000259" key="8">
    <source>
        <dbReference type="PROSITE" id="PS50928"/>
    </source>
</evidence>
<dbReference type="EMBL" id="CP045915">
    <property type="protein sequence ID" value="QGH35333.1"/>
    <property type="molecule type" value="Genomic_DNA"/>
</dbReference>
<dbReference type="CDD" id="cd06261">
    <property type="entry name" value="TM_PBP2"/>
    <property type="match status" value="1"/>
</dbReference>
<feature type="domain" description="ABC transmembrane type-1" evidence="8">
    <location>
        <begin position="89"/>
        <end position="273"/>
    </location>
</feature>
<organism evidence="9 10">
    <name type="scientific">Gracilibacillus salitolerans</name>
    <dbReference type="NCBI Taxonomy" id="2663022"/>
    <lineage>
        <taxon>Bacteria</taxon>
        <taxon>Bacillati</taxon>
        <taxon>Bacillota</taxon>
        <taxon>Bacilli</taxon>
        <taxon>Bacillales</taxon>
        <taxon>Bacillaceae</taxon>
        <taxon>Gracilibacillus</taxon>
    </lineage>
</organism>
<feature type="transmembrane region" description="Helical" evidence="7">
    <location>
        <begin position="31"/>
        <end position="50"/>
    </location>
</feature>
<dbReference type="RefSeq" id="WP_153791743.1">
    <property type="nucleotide sequence ID" value="NZ_CP045915.1"/>
</dbReference>
<feature type="transmembrane region" description="Helical" evidence="7">
    <location>
        <begin position="127"/>
        <end position="150"/>
    </location>
</feature>
<dbReference type="GO" id="GO:0055085">
    <property type="term" value="P:transmembrane transport"/>
    <property type="evidence" value="ECO:0007669"/>
    <property type="project" value="InterPro"/>
</dbReference>
<proteinExistence type="inferred from homology"/>
<feature type="transmembrane region" description="Helical" evidence="7">
    <location>
        <begin position="85"/>
        <end position="115"/>
    </location>
</feature>
<dbReference type="PANTHER" id="PTHR30043">
    <property type="entry name" value="PHOSPHONATES TRANSPORT SYSTEM PERMEASE PROTEIN"/>
    <property type="match status" value="1"/>
</dbReference>
<dbReference type="InterPro" id="IPR035906">
    <property type="entry name" value="MetI-like_sf"/>
</dbReference>
<name>A0A5Q2TMU6_9BACI</name>
<evidence type="ECO:0000256" key="2">
    <source>
        <dbReference type="ARBA" id="ARBA00022448"/>
    </source>
</evidence>
<evidence type="ECO:0000256" key="4">
    <source>
        <dbReference type="ARBA" id="ARBA00022692"/>
    </source>
</evidence>
<evidence type="ECO:0000256" key="6">
    <source>
        <dbReference type="ARBA" id="ARBA00023136"/>
    </source>
</evidence>
<comment type="similarity">
    <text evidence="7">Belongs to the binding-protein-dependent transport system permease family.</text>
</comment>
<dbReference type="KEGG" id="grc:GI584_15305"/>
<protein>
    <submittedName>
        <fullName evidence="9">ABC transporter permease subunit</fullName>
    </submittedName>
</protein>
<dbReference type="GO" id="GO:0005886">
    <property type="term" value="C:plasma membrane"/>
    <property type="evidence" value="ECO:0007669"/>
    <property type="project" value="UniProtKB-SubCell"/>
</dbReference>
<accession>A0A5Q2TMU6</accession>
<gene>
    <name evidence="9" type="ORF">GI584_15305</name>
</gene>
<dbReference type="PROSITE" id="PS50928">
    <property type="entry name" value="ABC_TM1"/>
    <property type="match status" value="1"/>
</dbReference>
<dbReference type="InterPro" id="IPR000515">
    <property type="entry name" value="MetI-like"/>
</dbReference>
<feature type="transmembrane region" description="Helical" evidence="7">
    <location>
        <begin position="223"/>
        <end position="243"/>
    </location>
</feature>
<evidence type="ECO:0000256" key="5">
    <source>
        <dbReference type="ARBA" id="ARBA00022989"/>
    </source>
</evidence>
<dbReference type="PANTHER" id="PTHR30043:SF1">
    <property type="entry name" value="ABC TRANSPORT SYSTEM PERMEASE PROTEIN P69"/>
    <property type="match status" value="1"/>
</dbReference>
<comment type="subcellular location">
    <subcellularLocation>
        <location evidence="1 7">Cell membrane</location>
        <topology evidence="1 7">Multi-pass membrane protein</topology>
    </subcellularLocation>
</comment>
<evidence type="ECO:0000256" key="3">
    <source>
        <dbReference type="ARBA" id="ARBA00022475"/>
    </source>
</evidence>
<evidence type="ECO:0000256" key="1">
    <source>
        <dbReference type="ARBA" id="ARBA00004651"/>
    </source>
</evidence>
<keyword evidence="4 7" id="KW-0812">Transmembrane</keyword>
<evidence type="ECO:0000313" key="9">
    <source>
        <dbReference type="EMBL" id="QGH35333.1"/>
    </source>
</evidence>
<reference evidence="9 10" key="1">
    <citation type="submission" date="2019-11" db="EMBL/GenBank/DDBJ databases">
        <title>Gracilibacillus salitolerans sp. nov., a moderate halophile isolated from a saline soil in northwest China.</title>
        <authorList>
            <person name="Gan L."/>
        </authorList>
    </citation>
    <scope>NUCLEOTIDE SEQUENCE [LARGE SCALE GENOMIC DNA]</scope>
    <source>
        <strain evidence="9 10">SCU50</strain>
    </source>
</reference>
<evidence type="ECO:0000313" key="10">
    <source>
        <dbReference type="Proteomes" id="UP000339690"/>
    </source>
</evidence>